<sequence>MPATIQLSNLSWSTPDGQPLFTDLNLLFGPVRTGLVGRNGVGKTTLLRLMQGALQPRSGQITCDGTIAMLAQQTEPRPGETIADLFDARAALDLLTRAEAGMAATAELAHADWTLEARIAAALSRFDLSTPVGTPLAQLSGGQQTRAALAALTFGAPDMLLLDEPTNNLDAGGRMALMDLLEGWSGGAIIVSHDRDLLEIMDAIVELTPLGAATYGGNYSAYRAQKDIELAAATRDLDIAQRHLAQTGRRRQTTLERKARKDRYGRAKRRNGSIPKIAADKAKARAEATAGALARLAEKQADAAEAAVAEATARVERLTPLAVHLPPTGLAKGQTVLRVEDLTGGFDPAAPVIRNLSFQITGPERLALIGANGAGKSTLLHLVTGALAPHSGTVAIVPDHAFLDQNVALLDPALSLRENFRALNPQADENACRAALARFLFRGDAALQPVGRLSGGQMLRAGLACILGRTRLPRLLILDEPTNHLDLDAITAIEAGLAAYDGALLVVSHEEAFLRNIGVTRRIEL</sequence>
<dbReference type="PANTHER" id="PTHR19211:SF6">
    <property type="entry name" value="BLL7188 PROTEIN"/>
    <property type="match status" value="1"/>
</dbReference>
<dbReference type="GO" id="GO:0005524">
    <property type="term" value="F:ATP binding"/>
    <property type="evidence" value="ECO:0007669"/>
    <property type="project" value="UniProtKB-KW"/>
</dbReference>
<dbReference type="SMART" id="SM00382">
    <property type="entry name" value="AAA"/>
    <property type="match status" value="2"/>
</dbReference>
<keyword evidence="1" id="KW-0677">Repeat</keyword>
<dbReference type="Proteomes" id="UP000281343">
    <property type="component" value="Unassembled WGS sequence"/>
</dbReference>
<protein>
    <submittedName>
        <fullName evidence="6">ABC transporter ATP-binding protein</fullName>
    </submittedName>
</protein>
<comment type="caution">
    <text evidence="6">The sequence shown here is derived from an EMBL/GenBank/DDBJ whole genome shotgun (WGS) entry which is preliminary data.</text>
</comment>
<evidence type="ECO:0000313" key="6">
    <source>
        <dbReference type="EMBL" id="RMA41764.1"/>
    </source>
</evidence>
<evidence type="ECO:0000256" key="1">
    <source>
        <dbReference type="ARBA" id="ARBA00022737"/>
    </source>
</evidence>
<dbReference type="PANTHER" id="PTHR19211">
    <property type="entry name" value="ATP-BINDING TRANSPORT PROTEIN-RELATED"/>
    <property type="match status" value="1"/>
</dbReference>
<dbReference type="SUPFAM" id="SSF52540">
    <property type="entry name" value="P-loop containing nucleoside triphosphate hydrolases"/>
    <property type="match status" value="2"/>
</dbReference>
<dbReference type="InterPro" id="IPR003439">
    <property type="entry name" value="ABC_transporter-like_ATP-bd"/>
</dbReference>
<keyword evidence="3 6" id="KW-0067">ATP-binding</keyword>
<proteinExistence type="predicted"/>
<dbReference type="Pfam" id="PF00005">
    <property type="entry name" value="ABC_tran"/>
    <property type="match status" value="2"/>
</dbReference>
<accession>A0A3L9XYY7</accession>
<feature type="domain" description="ABC transporter" evidence="5">
    <location>
        <begin position="5"/>
        <end position="234"/>
    </location>
</feature>
<evidence type="ECO:0000259" key="5">
    <source>
        <dbReference type="PROSITE" id="PS50893"/>
    </source>
</evidence>
<dbReference type="PROSITE" id="PS00211">
    <property type="entry name" value="ABC_TRANSPORTER_1"/>
    <property type="match status" value="1"/>
</dbReference>
<feature type="domain" description="ABC transporter" evidence="5">
    <location>
        <begin position="337"/>
        <end position="525"/>
    </location>
</feature>
<evidence type="ECO:0000256" key="4">
    <source>
        <dbReference type="SAM" id="MobiDB-lite"/>
    </source>
</evidence>
<feature type="region of interest" description="Disordered" evidence="4">
    <location>
        <begin position="248"/>
        <end position="267"/>
    </location>
</feature>
<name>A0A3L9XYY7_9RHOB</name>
<keyword evidence="2" id="KW-0547">Nucleotide-binding</keyword>
<evidence type="ECO:0000256" key="2">
    <source>
        <dbReference type="ARBA" id="ARBA00022741"/>
    </source>
</evidence>
<dbReference type="Gene3D" id="3.40.50.300">
    <property type="entry name" value="P-loop containing nucleotide triphosphate hydrolases"/>
    <property type="match status" value="2"/>
</dbReference>
<dbReference type="EMBL" id="RCNT01000006">
    <property type="protein sequence ID" value="RMA41764.1"/>
    <property type="molecule type" value="Genomic_DNA"/>
</dbReference>
<dbReference type="PROSITE" id="PS50893">
    <property type="entry name" value="ABC_TRANSPORTER_2"/>
    <property type="match status" value="2"/>
</dbReference>
<dbReference type="InterPro" id="IPR027417">
    <property type="entry name" value="P-loop_NTPase"/>
</dbReference>
<dbReference type="InterPro" id="IPR050611">
    <property type="entry name" value="ABCF"/>
</dbReference>
<dbReference type="OrthoDB" id="9808609at2"/>
<dbReference type="RefSeq" id="WP_121898478.1">
    <property type="nucleotide sequence ID" value="NZ_RCNT01000006.1"/>
</dbReference>
<dbReference type="CDD" id="cd03221">
    <property type="entry name" value="ABCF_EF-3"/>
    <property type="match status" value="2"/>
</dbReference>
<keyword evidence="7" id="KW-1185">Reference proteome</keyword>
<reference evidence="6 7" key="1">
    <citation type="submission" date="2018-10" db="EMBL/GenBank/DDBJ databases">
        <authorList>
            <person name="Jung H.S."/>
            <person name="Jeon C.O."/>
        </authorList>
    </citation>
    <scope>NUCLEOTIDE SEQUENCE [LARGE SCALE GENOMIC DNA]</scope>
    <source>
        <strain evidence="6 7">MA-7-27</strain>
    </source>
</reference>
<dbReference type="AlphaFoldDB" id="A0A3L9XYY7"/>
<dbReference type="InterPro" id="IPR017871">
    <property type="entry name" value="ABC_transporter-like_CS"/>
</dbReference>
<dbReference type="GO" id="GO:0016887">
    <property type="term" value="F:ATP hydrolysis activity"/>
    <property type="evidence" value="ECO:0007669"/>
    <property type="project" value="InterPro"/>
</dbReference>
<evidence type="ECO:0000256" key="3">
    <source>
        <dbReference type="ARBA" id="ARBA00022840"/>
    </source>
</evidence>
<gene>
    <name evidence="6" type="ORF">D9R08_12950</name>
</gene>
<evidence type="ECO:0000313" key="7">
    <source>
        <dbReference type="Proteomes" id="UP000281343"/>
    </source>
</evidence>
<dbReference type="FunFam" id="3.40.50.300:FF:001320">
    <property type="entry name" value="Heme ABC transporter ATP-binding protein"/>
    <property type="match status" value="1"/>
</dbReference>
<organism evidence="6 7">
    <name type="scientific">Rhodophyticola porphyridii</name>
    <dbReference type="NCBI Taxonomy" id="1852017"/>
    <lineage>
        <taxon>Bacteria</taxon>
        <taxon>Pseudomonadati</taxon>
        <taxon>Pseudomonadota</taxon>
        <taxon>Alphaproteobacteria</taxon>
        <taxon>Rhodobacterales</taxon>
        <taxon>Roseobacteraceae</taxon>
        <taxon>Rhodophyticola</taxon>
    </lineage>
</organism>
<dbReference type="InterPro" id="IPR003593">
    <property type="entry name" value="AAA+_ATPase"/>
</dbReference>
<feature type="compositionally biased region" description="Basic and acidic residues" evidence="4">
    <location>
        <begin position="253"/>
        <end position="265"/>
    </location>
</feature>